<proteinExistence type="inferred from homology"/>
<evidence type="ECO:0000256" key="3">
    <source>
        <dbReference type="ARBA" id="ARBA00022614"/>
    </source>
</evidence>
<comment type="similarity">
    <text evidence="2">Belongs to the RLP family.</text>
</comment>
<accession>A0A822YLL1</accession>
<evidence type="ECO:0000313" key="13">
    <source>
        <dbReference type="Proteomes" id="UP000607653"/>
    </source>
</evidence>
<keyword evidence="7 9" id="KW-0472">Membrane</keyword>
<evidence type="ECO:0000256" key="5">
    <source>
        <dbReference type="ARBA" id="ARBA00022737"/>
    </source>
</evidence>
<evidence type="ECO:0000256" key="8">
    <source>
        <dbReference type="ARBA" id="ARBA00023180"/>
    </source>
</evidence>
<evidence type="ECO:0000313" key="12">
    <source>
        <dbReference type="EMBL" id="DAD30228.1"/>
    </source>
</evidence>
<keyword evidence="6 9" id="KW-1133">Transmembrane helix</keyword>
<dbReference type="InterPro" id="IPR032675">
    <property type="entry name" value="LRR_dom_sf"/>
</dbReference>
<feature type="transmembrane region" description="Helical" evidence="9">
    <location>
        <begin position="674"/>
        <end position="690"/>
    </location>
</feature>
<gene>
    <name evidence="12" type="ORF">HUJ06_031696</name>
</gene>
<evidence type="ECO:0000256" key="9">
    <source>
        <dbReference type="SAM" id="Phobius"/>
    </source>
</evidence>
<dbReference type="Gene3D" id="3.80.10.10">
    <property type="entry name" value="Ribonuclease Inhibitor"/>
    <property type="match status" value="4"/>
</dbReference>
<protein>
    <recommendedName>
        <fullName evidence="11">Leucine-rich repeat-containing N-terminal plant-type domain-containing protein</fullName>
    </recommendedName>
</protein>
<dbReference type="AlphaFoldDB" id="A0A822YLL1"/>
<feature type="chain" id="PRO_5032944847" description="Leucine-rich repeat-containing N-terminal plant-type domain-containing protein" evidence="10">
    <location>
        <begin position="20"/>
        <end position="702"/>
    </location>
</feature>
<keyword evidence="13" id="KW-1185">Reference proteome</keyword>
<sequence length="702" mass="79312">MRTLWAWLMVMLLLHQFHHHHHHESMACLEQEKMALLAFKASVPWTDYDDTSSGRLPSWVEDDDNDDCCSWERVQCNLTTGWIIQLYLCYIRSRAYDDDVHLPIWLLNASLFLPFQELQHLDLSENGFRDLADNEGLEPLGRLKRLEVLDLSLNHFNNSILPSLGSLKSLKNLSLSQNYLEGNFRAEELNTLRNLELLDLSYSTLKNKFLENMGGMISLKFLSIASELDLRRNDFVGSLNHCLGNLTSLRALNLSYNQFEGSFDTSFIAGLTSLEYLSLSHNRFQENNTKLGGLNLMNNSFIGPLVLPPHPCVNLSILILSNNNFSGSIPTNIGHLIMGSSNLAFLKLSYNSLYGKILHTITNLTRLKLLYLDHILFSGNLQIVYISHNNISGPLPRWLGNLSSLESLVMRNNHLEGSIPSEFCQLQYLRYLDISENNIQGSIPSYFSSQYLEHVHLQKNMLEGPMTNAFSNNTSLVTLGIRDNHLNGGRRHGGSRSGGVDLELMSGIDLSCNKLVGNIPPEIGDLSDIRALNLSHNYLNGQIPPSFSNLRKIESLDLSYNNLTGMIPPQMIELSSLSNFNVAHNNLSGRTPERKGEFATFEESSYEGNPLLCGEPLKKNNCTNSSKASPTMQTSPDGMDMDMDTFVVSFIASYITVLLGLVVVFYINPYWRRVWFYLIDVCITSTYSFVTDNIHKMLSFSY</sequence>
<evidence type="ECO:0000256" key="4">
    <source>
        <dbReference type="ARBA" id="ARBA00022692"/>
    </source>
</evidence>
<dbReference type="Pfam" id="PF13855">
    <property type="entry name" value="LRR_8"/>
    <property type="match status" value="2"/>
</dbReference>
<name>A0A822YLL1_NELNU</name>
<dbReference type="InterPro" id="IPR013210">
    <property type="entry name" value="LRR_N_plant-typ"/>
</dbReference>
<evidence type="ECO:0000256" key="10">
    <source>
        <dbReference type="SAM" id="SignalP"/>
    </source>
</evidence>
<dbReference type="SMART" id="SM00369">
    <property type="entry name" value="LRR_TYP"/>
    <property type="match status" value="7"/>
</dbReference>
<keyword evidence="4 9" id="KW-0812">Transmembrane</keyword>
<dbReference type="PANTHER" id="PTHR48062:SF21">
    <property type="entry name" value="RECEPTOR-LIKE PROTEIN 12"/>
    <property type="match status" value="1"/>
</dbReference>
<organism evidence="12 13">
    <name type="scientific">Nelumbo nucifera</name>
    <name type="common">Sacred lotus</name>
    <dbReference type="NCBI Taxonomy" id="4432"/>
    <lineage>
        <taxon>Eukaryota</taxon>
        <taxon>Viridiplantae</taxon>
        <taxon>Streptophyta</taxon>
        <taxon>Embryophyta</taxon>
        <taxon>Tracheophyta</taxon>
        <taxon>Spermatophyta</taxon>
        <taxon>Magnoliopsida</taxon>
        <taxon>Proteales</taxon>
        <taxon>Nelumbonaceae</taxon>
        <taxon>Nelumbo</taxon>
    </lineage>
</organism>
<keyword evidence="8" id="KW-0325">Glycoprotein</keyword>
<feature type="domain" description="Leucine-rich repeat-containing N-terminal plant-type" evidence="11">
    <location>
        <begin position="30"/>
        <end position="77"/>
    </location>
</feature>
<dbReference type="EMBL" id="DUZY01000002">
    <property type="protein sequence ID" value="DAD30228.1"/>
    <property type="molecule type" value="Genomic_DNA"/>
</dbReference>
<keyword evidence="10" id="KW-0732">Signal</keyword>
<dbReference type="InterPro" id="IPR003591">
    <property type="entry name" value="Leu-rich_rpt_typical-subtyp"/>
</dbReference>
<dbReference type="InterPro" id="IPR051502">
    <property type="entry name" value="RLP_Defense_Trigger"/>
</dbReference>
<feature type="transmembrane region" description="Helical" evidence="9">
    <location>
        <begin position="646"/>
        <end position="667"/>
    </location>
</feature>
<evidence type="ECO:0000256" key="1">
    <source>
        <dbReference type="ARBA" id="ARBA00004251"/>
    </source>
</evidence>
<reference evidence="12 13" key="1">
    <citation type="journal article" date="2020" name="Mol. Biol. Evol.">
        <title>Distinct Expression and Methylation Patterns for Genes with Different Fates following a Single Whole-Genome Duplication in Flowering Plants.</title>
        <authorList>
            <person name="Shi T."/>
            <person name="Rahmani R.S."/>
            <person name="Gugger P.F."/>
            <person name="Wang M."/>
            <person name="Li H."/>
            <person name="Zhang Y."/>
            <person name="Li Z."/>
            <person name="Wang Q."/>
            <person name="Van de Peer Y."/>
            <person name="Marchal K."/>
            <person name="Chen J."/>
        </authorList>
    </citation>
    <scope>NUCLEOTIDE SEQUENCE [LARGE SCALE GENOMIC DNA]</scope>
    <source>
        <tissue evidence="12">Leaf</tissue>
    </source>
</reference>
<dbReference type="GO" id="GO:0005886">
    <property type="term" value="C:plasma membrane"/>
    <property type="evidence" value="ECO:0007669"/>
    <property type="project" value="UniProtKB-SubCell"/>
</dbReference>
<evidence type="ECO:0000259" key="11">
    <source>
        <dbReference type="Pfam" id="PF08263"/>
    </source>
</evidence>
<dbReference type="PANTHER" id="PTHR48062">
    <property type="entry name" value="RECEPTOR-LIKE PROTEIN 14"/>
    <property type="match status" value="1"/>
</dbReference>
<evidence type="ECO:0000256" key="2">
    <source>
        <dbReference type="ARBA" id="ARBA00009592"/>
    </source>
</evidence>
<keyword evidence="3" id="KW-0433">Leucine-rich repeat</keyword>
<comment type="subcellular location">
    <subcellularLocation>
        <location evidence="1">Cell membrane</location>
        <topology evidence="1">Single-pass type I membrane protein</topology>
    </subcellularLocation>
</comment>
<dbReference type="PROSITE" id="PS51450">
    <property type="entry name" value="LRR"/>
    <property type="match status" value="1"/>
</dbReference>
<dbReference type="SUPFAM" id="SSF52058">
    <property type="entry name" value="L domain-like"/>
    <property type="match status" value="2"/>
</dbReference>
<feature type="signal peptide" evidence="10">
    <location>
        <begin position="1"/>
        <end position="19"/>
    </location>
</feature>
<dbReference type="Pfam" id="PF08263">
    <property type="entry name" value="LRRNT_2"/>
    <property type="match status" value="1"/>
</dbReference>
<evidence type="ECO:0000256" key="6">
    <source>
        <dbReference type="ARBA" id="ARBA00022989"/>
    </source>
</evidence>
<dbReference type="FunFam" id="3.80.10.10:FF:000095">
    <property type="entry name" value="LRR receptor-like serine/threonine-protein kinase GSO1"/>
    <property type="match status" value="1"/>
</dbReference>
<comment type="caution">
    <text evidence="12">The sequence shown here is derived from an EMBL/GenBank/DDBJ whole genome shotgun (WGS) entry which is preliminary data.</text>
</comment>
<dbReference type="InterPro" id="IPR001611">
    <property type="entry name" value="Leu-rich_rpt"/>
</dbReference>
<dbReference type="Proteomes" id="UP000607653">
    <property type="component" value="Unassembled WGS sequence"/>
</dbReference>
<evidence type="ECO:0000256" key="7">
    <source>
        <dbReference type="ARBA" id="ARBA00023136"/>
    </source>
</evidence>
<keyword evidence="5" id="KW-0677">Repeat</keyword>
<dbReference type="Pfam" id="PF00560">
    <property type="entry name" value="LRR_1"/>
    <property type="match status" value="4"/>
</dbReference>